<dbReference type="InterPro" id="IPR007739">
    <property type="entry name" value="RgpF"/>
</dbReference>
<dbReference type="OrthoDB" id="9801609at2"/>
<dbReference type="Proteomes" id="UP000199495">
    <property type="component" value="Unassembled WGS sequence"/>
</dbReference>
<protein>
    <submittedName>
        <fullName evidence="1">Rhamnan synthesis protein F</fullName>
    </submittedName>
</protein>
<dbReference type="STRING" id="440168.SAMN04487974_12044"/>
<evidence type="ECO:0000313" key="1">
    <source>
        <dbReference type="EMBL" id="SDH08645.1"/>
    </source>
</evidence>
<organism evidence="1 2">
    <name type="scientific">Pelagibacterium luteolum</name>
    <dbReference type="NCBI Taxonomy" id="440168"/>
    <lineage>
        <taxon>Bacteria</taxon>
        <taxon>Pseudomonadati</taxon>
        <taxon>Pseudomonadota</taxon>
        <taxon>Alphaproteobacteria</taxon>
        <taxon>Hyphomicrobiales</taxon>
        <taxon>Devosiaceae</taxon>
        <taxon>Pelagibacterium</taxon>
    </lineage>
</organism>
<reference evidence="1 2" key="1">
    <citation type="submission" date="2016-10" db="EMBL/GenBank/DDBJ databases">
        <authorList>
            <person name="de Groot N.N."/>
        </authorList>
    </citation>
    <scope>NUCLEOTIDE SEQUENCE [LARGE SCALE GENOMIC DNA]</scope>
    <source>
        <strain evidence="1 2">CGMCC 1.10267</strain>
    </source>
</reference>
<keyword evidence="2" id="KW-1185">Reference proteome</keyword>
<proteinExistence type="predicted"/>
<dbReference type="RefSeq" id="WP_090599001.1">
    <property type="nucleotide sequence ID" value="NZ_FNCS01000020.1"/>
</dbReference>
<dbReference type="Pfam" id="PF05045">
    <property type="entry name" value="RgpF"/>
    <property type="match status" value="1"/>
</dbReference>
<accession>A0A1G7ZJ56</accession>
<evidence type="ECO:0000313" key="2">
    <source>
        <dbReference type="Proteomes" id="UP000199495"/>
    </source>
</evidence>
<gene>
    <name evidence="1" type="ORF">SAMN04487974_12044</name>
</gene>
<dbReference type="AlphaFoldDB" id="A0A1G7ZJ56"/>
<dbReference type="EMBL" id="FNCS01000020">
    <property type="protein sequence ID" value="SDH08645.1"/>
    <property type="molecule type" value="Genomic_DNA"/>
</dbReference>
<name>A0A1G7ZJ56_9HYPH</name>
<sequence>MQRLPVDFDPEIYLRLNPDVARAGVDATSHWLNHGHQEGRPYKFIPVSDADLQRLRESKLFDPDFYLDFYPDIAEAGLDPEEHYLSRGAKEGRWASYMFRTDWYADRYAEARADNPLFHFLDKGSAKGFHPNPYFETDFYLREYGDHLNGMEPLKHFILHGHEGFDPSPRFCSKTYVEQYKTGTTNPLLHYLSEGVGKGYGVSRSRPGQPRERVESAWIDRLIASQQAYHRNALLVTHSANGNIKPHVTRLSTALNESGYAVHLIVAADVRHVEVPSMLQFACKNVFVRENVGYDFAAWAHVVKTLPWLLEGDELLLTNDSICGPVRTDNLHKLTQEIRTSSCGLVGLTSNFEYAEHLQSYYLSLKSEALASPATRDFFREIVNLPEKSQVIREYEITLAPRLRSAGVSCGAIFPAHRHMRNPTVWDWDRLLDDGFPFVKMALISGEQSHCFSDRVIDRLFEERFPVPLVKHVETSLPPVPDMRMLFSKWPAPS</sequence>